<sequence length="195" mass="22533">MHRFDEIKNNYKKMSDSEIEKIALFESIGLERKVIEILRSEIKIRGLNSNLLNWVNAGSKKFEENELEGLIKDISILPCPKCSKNSSILYGYEINKIFSYVISSSESQKEKILCSACGKKEKALSIIQNSLFGWWSKSGIFSTPYLLTKDIFNLSRSKKISKRILNKMIINNTGYLRMNGDKESLIDFINRFNKR</sequence>
<name>A0ABS5WCR2_9FLAO</name>
<comment type="caution">
    <text evidence="1">The sequence shown here is derived from an EMBL/GenBank/DDBJ whole genome shotgun (WGS) entry which is preliminary data.</text>
</comment>
<evidence type="ECO:0000313" key="1">
    <source>
        <dbReference type="EMBL" id="MBT2161209.1"/>
    </source>
</evidence>
<organism evidence="1 2">
    <name type="scientific">Zobellia barbeyronii</name>
    <dbReference type="NCBI Taxonomy" id="2748009"/>
    <lineage>
        <taxon>Bacteria</taxon>
        <taxon>Pseudomonadati</taxon>
        <taxon>Bacteroidota</taxon>
        <taxon>Flavobacteriia</taxon>
        <taxon>Flavobacteriales</taxon>
        <taxon>Flavobacteriaceae</taxon>
        <taxon>Zobellia</taxon>
    </lineage>
</organism>
<proteinExistence type="predicted"/>
<accession>A0ABS5WCR2</accession>
<keyword evidence="2" id="KW-1185">Reference proteome</keyword>
<dbReference type="Proteomes" id="UP000740413">
    <property type="component" value="Unassembled WGS sequence"/>
</dbReference>
<gene>
    <name evidence="1" type="ORF">HW347_08015</name>
</gene>
<protein>
    <submittedName>
        <fullName evidence="1">Uncharacterized protein</fullName>
    </submittedName>
</protein>
<evidence type="ECO:0000313" key="2">
    <source>
        <dbReference type="Proteomes" id="UP000740413"/>
    </source>
</evidence>
<reference evidence="2" key="1">
    <citation type="submission" date="2023-07" db="EMBL/GenBank/DDBJ databases">
        <title>Zobellia barbeyronii sp. nov., a new marine flavobacterium, isolated from green and red algae.</title>
        <authorList>
            <person name="Nedashkovskaya O.I."/>
            <person name="Otstavnykh N."/>
            <person name="Zhukova N."/>
            <person name="Guzev K."/>
            <person name="Chausova V."/>
            <person name="Tekutyeva L."/>
            <person name="Mikhailov V."/>
            <person name="Isaeva M."/>
        </authorList>
    </citation>
    <scope>NUCLEOTIDE SEQUENCE [LARGE SCALE GENOMIC DNA]</scope>
    <source>
        <strain evidence="2">KMM 6746</strain>
    </source>
</reference>
<dbReference type="EMBL" id="JACATN010000002">
    <property type="protein sequence ID" value="MBT2161209.1"/>
    <property type="molecule type" value="Genomic_DNA"/>
</dbReference>